<feature type="transmembrane region" description="Helical" evidence="8">
    <location>
        <begin position="72"/>
        <end position="90"/>
    </location>
</feature>
<dbReference type="PANTHER" id="PTHR32196">
    <property type="entry name" value="ABC TRANSPORTER PERMEASE PROTEIN YPHD-RELATED-RELATED"/>
    <property type="match status" value="1"/>
</dbReference>
<feature type="transmembrane region" description="Helical" evidence="8">
    <location>
        <begin position="292"/>
        <end position="312"/>
    </location>
</feature>
<evidence type="ECO:0000256" key="1">
    <source>
        <dbReference type="ARBA" id="ARBA00004651"/>
    </source>
</evidence>
<evidence type="ECO:0000256" key="5">
    <source>
        <dbReference type="ARBA" id="ARBA00022692"/>
    </source>
</evidence>
<dbReference type="RefSeq" id="WP_378751465.1">
    <property type="nucleotide sequence ID" value="NZ_JBHSSV010000005.1"/>
</dbReference>
<dbReference type="Pfam" id="PF02653">
    <property type="entry name" value="BPD_transp_2"/>
    <property type="match status" value="1"/>
</dbReference>
<dbReference type="CDD" id="cd06579">
    <property type="entry name" value="TM_PBP1_transp_AraH_like"/>
    <property type="match status" value="1"/>
</dbReference>
<keyword evidence="5 8" id="KW-0812">Transmembrane</keyword>
<dbReference type="PANTHER" id="PTHR32196:SF21">
    <property type="entry name" value="ABC TRANSPORTER PERMEASE PROTEIN YPHD-RELATED"/>
    <property type="match status" value="1"/>
</dbReference>
<feature type="transmembrane region" description="Helical" evidence="8">
    <location>
        <begin position="122"/>
        <end position="140"/>
    </location>
</feature>
<dbReference type="Proteomes" id="UP001597042">
    <property type="component" value="Unassembled WGS sequence"/>
</dbReference>
<dbReference type="InterPro" id="IPR001851">
    <property type="entry name" value="ABC_transp_permease"/>
</dbReference>
<keyword evidence="6 8" id="KW-1133">Transmembrane helix</keyword>
<feature type="transmembrane region" description="Helical" evidence="8">
    <location>
        <begin position="45"/>
        <end position="65"/>
    </location>
</feature>
<proteinExistence type="predicted"/>
<feature type="transmembrane region" description="Helical" evidence="8">
    <location>
        <begin position="268"/>
        <end position="286"/>
    </location>
</feature>
<reference evidence="10" key="1">
    <citation type="journal article" date="2019" name="Int. J. Syst. Evol. Microbiol.">
        <title>The Global Catalogue of Microorganisms (GCM) 10K type strain sequencing project: providing services to taxonomists for standard genome sequencing and annotation.</title>
        <authorList>
            <consortium name="The Broad Institute Genomics Platform"/>
            <consortium name="The Broad Institute Genome Sequencing Center for Infectious Disease"/>
            <person name="Wu L."/>
            <person name="Ma J."/>
        </authorList>
    </citation>
    <scope>NUCLEOTIDE SEQUENCE [LARGE SCALE GENOMIC DNA]</scope>
    <source>
        <strain evidence="10">CCUG 50754</strain>
    </source>
</reference>
<feature type="transmembrane region" description="Helical" evidence="8">
    <location>
        <begin position="12"/>
        <end position="33"/>
    </location>
</feature>
<comment type="subcellular location">
    <subcellularLocation>
        <location evidence="1">Cell membrane</location>
        <topology evidence="1">Multi-pass membrane protein</topology>
    </subcellularLocation>
</comment>
<name>A0ABW2ZMT8_9MICO</name>
<protein>
    <submittedName>
        <fullName evidence="9">ABC transporter permease</fullName>
    </submittedName>
</protein>
<feature type="transmembrane region" description="Helical" evidence="8">
    <location>
        <begin position="160"/>
        <end position="182"/>
    </location>
</feature>
<feature type="transmembrane region" description="Helical" evidence="8">
    <location>
        <begin position="238"/>
        <end position="256"/>
    </location>
</feature>
<evidence type="ECO:0000256" key="4">
    <source>
        <dbReference type="ARBA" id="ARBA00022519"/>
    </source>
</evidence>
<keyword evidence="10" id="KW-1185">Reference proteome</keyword>
<sequence length="340" mass="34939">MNRFDLRIAGRAAVQYRLLVLLVIVAILGSITIDDFFTIDTFQSVLNRATVVGFLALGLTPVLIAGQIDLSIGSILSMAGITTIGLQPVIGNIPAALAGLAVGLAIGAINAVIVVVFKIASLVATLATLLIFASLALLLSNSQPVSSPDPVFGIPLTGDLLGLFTPRSAMFVVAALLMFVWLRLTPSGRNLYAVGSNAPAATSVGIRSNGYIAATFLISGLFAGAAGVLQSLSTATGSPVAGAAMLIPAITAVVIGGTRLEGGRGSSLATLGGVLALGGLTMMLEFNGVPSYTQAIYTGVLLIILITLDRLVSSDTRLTSRALLRRRAVPTTPRENQEEA</sequence>
<accession>A0ABW2ZMT8</accession>
<evidence type="ECO:0000313" key="10">
    <source>
        <dbReference type="Proteomes" id="UP001597042"/>
    </source>
</evidence>
<evidence type="ECO:0000256" key="3">
    <source>
        <dbReference type="ARBA" id="ARBA00022475"/>
    </source>
</evidence>
<evidence type="ECO:0000256" key="6">
    <source>
        <dbReference type="ARBA" id="ARBA00022989"/>
    </source>
</evidence>
<evidence type="ECO:0000256" key="8">
    <source>
        <dbReference type="SAM" id="Phobius"/>
    </source>
</evidence>
<organism evidence="9 10">
    <name type="scientific">Microbacterium koreense</name>
    <dbReference type="NCBI Taxonomy" id="323761"/>
    <lineage>
        <taxon>Bacteria</taxon>
        <taxon>Bacillati</taxon>
        <taxon>Actinomycetota</taxon>
        <taxon>Actinomycetes</taxon>
        <taxon>Micrococcales</taxon>
        <taxon>Microbacteriaceae</taxon>
        <taxon>Microbacterium</taxon>
    </lineage>
</organism>
<evidence type="ECO:0000256" key="7">
    <source>
        <dbReference type="ARBA" id="ARBA00023136"/>
    </source>
</evidence>
<dbReference type="EMBL" id="JBHTIM010000001">
    <property type="protein sequence ID" value="MFD0779919.1"/>
    <property type="molecule type" value="Genomic_DNA"/>
</dbReference>
<keyword evidence="2" id="KW-0813">Transport</keyword>
<evidence type="ECO:0000256" key="2">
    <source>
        <dbReference type="ARBA" id="ARBA00022448"/>
    </source>
</evidence>
<keyword evidence="3" id="KW-1003">Cell membrane</keyword>
<feature type="transmembrane region" description="Helical" evidence="8">
    <location>
        <begin position="96"/>
        <end position="117"/>
    </location>
</feature>
<evidence type="ECO:0000313" key="9">
    <source>
        <dbReference type="EMBL" id="MFD0779919.1"/>
    </source>
</evidence>
<gene>
    <name evidence="9" type="ORF">ACFQZV_01240</name>
</gene>
<comment type="caution">
    <text evidence="9">The sequence shown here is derived from an EMBL/GenBank/DDBJ whole genome shotgun (WGS) entry which is preliminary data.</text>
</comment>
<keyword evidence="7 8" id="KW-0472">Membrane</keyword>
<keyword evidence="4" id="KW-0997">Cell inner membrane</keyword>
<feature type="transmembrane region" description="Helical" evidence="8">
    <location>
        <begin position="211"/>
        <end position="232"/>
    </location>
</feature>